<keyword evidence="4" id="KW-1185">Reference proteome</keyword>
<evidence type="ECO:0000256" key="1">
    <source>
        <dbReference type="SAM" id="MobiDB-lite"/>
    </source>
</evidence>
<dbReference type="Pfam" id="PF00656">
    <property type="entry name" value="Peptidase_C14"/>
    <property type="match status" value="1"/>
</dbReference>
<dbReference type="Gene3D" id="3.40.50.1460">
    <property type="match status" value="1"/>
</dbReference>
<proteinExistence type="predicted"/>
<dbReference type="InterPro" id="IPR011600">
    <property type="entry name" value="Pept_C14_caspase"/>
</dbReference>
<dbReference type="PANTHER" id="PTHR48104:SF30">
    <property type="entry name" value="METACASPASE-1"/>
    <property type="match status" value="1"/>
</dbReference>
<feature type="region of interest" description="Disordered" evidence="1">
    <location>
        <begin position="399"/>
        <end position="438"/>
    </location>
</feature>
<feature type="compositionally biased region" description="Pro residues" evidence="1">
    <location>
        <begin position="349"/>
        <end position="364"/>
    </location>
</feature>
<accession>A0ABM9NJV5</accession>
<dbReference type="EC" id="3.4.22.-" evidence="3"/>
<feature type="domain" description="Peptidase C14 caspase" evidence="2">
    <location>
        <begin position="11"/>
        <end position="263"/>
    </location>
</feature>
<dbReference type="InterPro" id="IPR050452">
    <property type="entry name" value="Metacaspase"/>
</dbReference>
<evidence type="ECO:0000313" key="3">
    <source>
        <dbReference type="EMBL" id="CAL1240894.1"/>
    </source>
</evidence>
<dbReference type="SUPFAM" id="SSF52129">
    <property type="entry name" value="Caspase-like"/>
    <property type="match status" value="1"/>
</dbReference>
<name>A0ABM9NJV5_9GAMM</name>
<dbReference type="RefSeq" id="WP_348757445.1">
    <property type="nucleotide sequence ID" value="NZ_OZ026884.1"/>
</dbReference>
<protein>
    <submittedName>
        <fullName evidence="3">Enzyme</fullName>
        <ecNumber evidence="3">3.4.22.-</ecNumber>
    </submittedName>
</protein>
<dbReference type="Proteomes" id="UP001497493">
    <property type="component" value="Chromosome"/>
</dbReference>
<dbReference type="PANTHER" id="PTHR48104">
    <property type="entry name" value="METACASPASE-4"/>
    <property type="match status" value="1"/>
</dbReference>
<feature type="region of interest" description="Disordered" evidence="1">
    <location>
        <begin position="286"/>
        <end position="305"/>
    </location>
</feature>
<keyword evidence="3" id="KW-0378">Hydrolase</keyword>
<organism evidence="3 4">
    <name type="scientific">Candidatus Methylocalor cossyra</name>
    <dbReference type="NCBI Taxonomy" id="3108543"/>
    <lineage>
        <taxon>Bacteria</taxon>
        <taxon>Pseudomonadati</taxon>
        <taxon>Pseudomonadota</taxon>
        <taxon>Gammaproteobacteria</taxon>
        <taxon>Methylococcales</taxon>
        <taxon>Methylococcaceae</taxon>
        <taxon>Candidatus Methylocalor</taxon>
    </lineage>
</organism>
<feature type="region of interest" description="Disordered" evidence="1">
    <location>
        <begin position="342"/>
        <end position="375"/>
    </location>
</feature>
<evidence type="ECO:0000259" key="2">
    <source>
        <dbReference type="Pfam" id="PF00656"/>
    </source>
</evidence>
<dbReference type="InterPro" id="IPR029030">
    <property type="entry name" value="Caspase-like_dom_sf"/>
</dbReference>
<reference evidence="3 4" key="1">
    <citation type="submission" date="2024-04" db="EMBL/GenBank/DDBJ databases">
        <authorList>
            <person name="Cremers G."/>
        </authorList>
    </citation>
    <scope>NUCLEOTIDE SEQUENCE [LARGE SCALE GENOMIC DNA]</scope>
    <source>
        <strain evidence="3">MeCH1-AG</strain>
    </source>
</reference>
<dbReference type="EMBL" id="OZ026884">
    <property type="protein sequence ID" value="CAL1240894.1"/>
    <property type="molecule type" value="Genomic_DNA"/>
</dbReference>
<evidence type="ECO:0000313" key="4">
    <source>
        <dbReference type="Proteomes" id="UP001497493"/>
    </source>
</evidence>
<sequence>MDDHTRPGVAKQALCIGINNYPGTGSDLAGCVNDANDWKAVLDQRGFAVRLLLDEQATHDAICQGIQRLLREAQPEATVVITYSGHGSWIPDRDGDEPDRRDEVLCPYDIAHNRPLVDDELYAIFAERKPGVRIVLISDSCHSGSVTRLAPPPEGGAGPRVRFLPPEHFLPAAALRRAAEVQGRRTQGTPRPFGGLLLSGCQDSEVSYDARFNGRPNGAFTYFALKALKALPPGARYRDWYQAIRAYLPNRSQPQTPNFEGTPAQKAWEIFATTRRYPPDETRTLQTDARLHPGSPAEWRDAHPTPRRATMATINANAEQATGIVEQTVRKVLRDVLNEVSYPAQPTRAAPPPPSEGDTPPPPEQGGGGATTLPPAVATALQAVLNSLSPEQAQALAGFFEAMGGQPGRGEDAWEEATPLTEEEIAEASTRPDVPDNP</sequence>
<gene>
    <name evidence="3" type="ORF">MECH1_V1_2118</name>
</gene>
<dbReference type="GO" id="GO:0016787">
    <property type="term" value="F:hydrolase activity"/>
    <property type="evidence" value="ECO:0007669"/>
    <property type="project" value="UniProtKB-KW"/>
</dbReference>